<dbReference type="Proteomes" id="UP000789595">
    <property type="component" value="Unassembled WGS sequence"/>
</dbReference>
<organism evidence="2 3">
    <name type="scientific">Pelagomonas calceolata</name>
    <dbReference type="NCBI Taxonomy" id="35677"/>
    <lineage>
        <taxon>Eukaryota</taxon>
        <taxon>Sar</taxon>
        <taxon>Stramenopiles</taxon>
        <taxon>Ochrophyta</taxon>
        <taxon>Pelagophyceae</taxon>
        <taxon>Pelagomonadales</taxon>
        <taxon>Pelagomonadaceae</taxon>
        <taxon>Pelagomonas</taxon>
    </lineage>
</organism>
<comment type="caution">
    <text evidence="2">The sequence shown here is derived from an EMBL/GenBank/DDBJ whole genome shotgun (WGS) entry which is preliminary data.</text>
</comment>
<evidence type="ECO:0000256" key="1">
    <source>
        <dbReference type="SAM" id="MobiDB-lite"/>
    </source>
</evidence>
<evidence type="ECO:0000313" key="2">
    <source>
        <dbReference type="EMBL" id="CAH0374887.1"/>
    </source>
</evidence>
<protein>
    <submittedName>
        <fullName evidence="2">Uncharacterized protein</fullName>
    </submittedName>
</protein>
<feature type="region of interest" description="Disordered" evidence="1">
    <location>
        <begin position="108"/>
        <end position="129"/>
    </location>
</feature>
<feature type="compositionally biased region" description="Basic residues" evidence="1">
    <location>
        <begin position="25"/>
        <end position="37"/>
    </location>
</feature>
<feature type="compositionally biased region" description="Polar residues" evidence="1">
    <location>
        <begin position="1"/>
        <end position="19"/>
    </location>
</feature>
<keyword evidence="3" id="KW-1185">Reference proteome</keyword>
<dbReference type="AlphaFoldDB" id="A0A8J2WZP5"/>
<reference evidence="2" key="1">
    <citation type="submission" date="2021-11" db="EMBL/GenBank/DDBJ databases">
        <authorList>
            <consortium name="Genoscope - CEA"/>
            <person name="William W."/>
        </authorList>
    </citation>
    <scope>NUCLEOTIDE SEQUENCE</scope>
</reference>
<evidence type="ECO:0000313" key="3">
    <source>
        <dbReference type="Proteomes" id="UP000789595"/>
    </source>
</evidence>
<gene>
    <name evidence="2" type="ORF">PECAL_4P21970</name>
</gene>
<proteinExistence type="predicted"/>
<sequence>MSALNSKSRLTAMSTQYSNPMAARPSKKQVYGRKGGRRRLDPLKKKKRSPSPELCSAHRLPNPVQYIFAPEEISEEEIEARKSKLMVDILVKGGSGWQDPLVAQFGSQEMEAPPPPPTEEDACAPAPAPSPPPDLRYIEPQGTTRIGRLLCDADFSLEQLQRTCKAMYSKRENMPEHFAFCAFKGSGAADVQYVEGVKQLEGSLAELKVADVADVVEPHPSLEHPIAGYQLVVVPCAAPPAPPAPEGEVSADTFTATETRGVDLASVTDKSVAGKT</sequence>
<name>A0A8J2WZP5_9STRA</name>
<accession>A0A8J2WZP5</accession>
<feature type="region of interest" description="Disordered" evidence="1">
    <location>
        <begin position="1"/>
        <end position="57"/>
    </location>
</feature>
<dbReference type="EMBL" id="CAKKNE010000004">
    <property type="protein sequence ID" value="CAH0374887.1"/>
    <property type="molecule type" value="Genomic_DNA"/>
</dbReference>
<feature type="region of interest" description="Disordered" evidence="1">
    <location>
        <begin position="241"/>
        <end position="260"/>
    </location>
</feature>